<proteinExistence type="predicted"/>
<evidence type="ECO:0000313" key="2">
    <source>
        <dbReference type="EMBL" id="ABM80134.1"/>
    </source>
</evidence>
<dbReference type="SMART" id="SM01118">
    <property type="entry name" value="CYTH"/>
    <property type="match status" value="1"/>
</dbReference>
<dbReference type="KEGG" id="hbu:Hbut_0262"/>
<evidence type="ECO:0000259" key="1">
    <source>
        <dbReference type="PROSITE" id="PS51707"/>
    </source>
</evidence>
<dbReference type="HOGENOM" id="CLU_105244_2_0_2"/>
<dbReference type="PANTHER" id="PTHR21028:SF2">
    <property type="entry name" value="CYTH DOMAIN-CONTAINING PROTEIN"/>
    <property type="match status" value="1"/>
</dbReference>
<protein>
    <submittedName>
        <fullName evidence="2">Adenylate cyclase, class 2</fullName>
    </submittedName>
</protein>
<organism evidence="2 3">
    <name type="scientific">Hyperthermus butylicus (strain DSM 5456 / JCM 9403 / PLM1-5)</name>
    <dbReference type="NCBI Taxonomy" id="415426"/>
    <lineage>
        <taxon>Archaea</taxon>
        <taxon>Thermoproteota</taxon>
        <taxon>Thermoprotei</taxon>
        <taxon>Desulfurococcales</taxon>
        <taxon>Pyrodictiaceae</taxon>
        <taxon>Hyperthermus</taxon>
    </lineage>
</organism>
<accession>A2BJH3</accession>
<dbReference type="Proteomes" id="UP000002593">
    <property type="component" value="Chromosome"/>
</dbReference>
<reference evidence="2 3" key="1">
    <citation type="journal article" date="2007" name="Archaea">
        <title>The genome of Hyperthermus butylicus: a sulfur-reducing, peptide fermenting, neutrophilic Crenarchaeote growing up to 108 degrees C.</title>
        <authorList>
            <person name="Brugger K."/>
            <person name="Chen L."/>
            <person name="Stark M."/>
            <person name="Zibat A."/>
            <person name="Redder P."/>
            <person name="Ruepp A."/>
            <person name="Awayez M."/>
            <person name="She Q."/>
            <person name="Garrett R.A."/>
            <person name="Klenk H.P."/>
        </authorList>
    </citation>
    <scope>NUCLEOTIDE SEQUENCE [LARGE SCALE GENOMIC DNA]</scope>
    <source>
        <strain evidence="3">DSM 5456 / JCM 9403 / PLM1-5</strain>
    </source>
</reference>
<name>A2BJH3_HYPBU</name>
<dbReference type="GeneID" id="4782686"/>
<dbReference type="RefSeq" id="WP_011821451.1">
    <property type="nucleotide sequence ID" value="NC_008818.1"/>
</dbReference>
<dbReference type="OrthoDB" id="46040at2157"/>
<dbReference type="InterPro" id="IPR033469">
    <property type="entry name" value="CYTH-like_dom_sf"/>
</dbReference>
<dbReference type="InterPro" id="IPR023577">
    <property type="entry name" value="CYTH_domain"/>
</dbReference>
<dbReference type="EMBL" id="CP000493">
    <property type="protein sequence ID" value="ABM80134.1"/>
    <property type="molecule type" value="Genomic_DNA"/>
</dbReference>
<dbReference type="CDD" id="cd07890">
    <property type="entry name" value="CYTH-like_AC_IV-like"/>
    <property type="match status" value="1"/>
</dbReference>
<gene>
    <name evidence="2" type="ordered locus">Hbut_0262</name>
</gene>
<dbReference type="SUPFAM" id="SSF55154">
    <property type="entry name" value="CYTH-like phosphatases"/>
    <property type="match status" value="1"/>
</dbReference>
<keyword evidence="3" id="KW-1185">Reference proteome</keyword>
<dbReference type="PANTHER" id="PTHR21028">
    <property type="entry name" value="SI:CH211-156B7.4"/>
    <property type="match status" value="1"/>
</dbReference>
<feature type="domain" description="CYTH" evidence="1">
    <location>
        <begin position="2"/>
        <end position="178"/>
    </location>
</feature>
<dbReference type="NCBIfam" id="TIGR00318">
    <property type="entry name" value="cyaB"/>
    <property type="match status" value="1"/>
</dbReference>
<evidence type="ECO:0000313" key="3">
    <source>
        <dbReference type="Proteomes" id="UP000002593"/>
    </source>
</evidence>
<dbReference type="Gene3D" id="2.40.320.10">
    <property type="entry name" value="Hypothetical Protein Pfu-838710-001"/>
    <property type="match status" value="1"/>
</dbReference>
<dbReference type="InterPro" id="IPR008173">
    <property type="entry name" value="Adenylyl_cyclase_CyaB"/>
</dbReference>
<dbReference type="Pfam" id="PF01928">
    <property type="entry name" value="CYTH"/>
    <property type="match status" value="1"/>
</dbReference>
<dbReference type="STRING" id="415426.Hbut_0262"/>
<dbReference type="eggNOG" id="arCOG01723">
    <property type="taxonomic scope" value="Archaea"/>
</dbReference>
<dbReference type="PROSITE" id="PS51707">
    <property type="entry name" value="CYTH"/>
    <property type="match status" value="1"/>
</dbReference>
<dbReference type="AlphaFoldDB" id="A2BJH3"/>
<sequence length="193" mass="21639">MAREFEEKIVLGSCEELAAVEERLRELGATLEAEVYEEDTYYQHPCRDFAETDEALRLRVARGRVELTYKGPKRVVEGAKEREEYTVTVDSGAAMARILEKLGFKPVATVRKRRRYYSLPGLAVVSLDEVEGLGCFVEIEYRGSDPSKAVDTVKAIESRLGLESKPKTVKSYLELLLEKYAGGASRPGGFRAH</sequence>
<dbReference type="EnsemblBacteria" id="ABM80134">
    <property type="protein sequence ID" value="ABM80134"/>
    <property type="gene ID" value="Hbut_0262"/>
</dbReference>